<reference evidence="1" key="1">
    <citation type="submission" date="2025-03" db="EMBL/GenBank/DDBJ databases">
        <authorList>
            <consortium name="ELIXIR-Norway"/>
            <consortium name="Elixir Norway"/>
        </authorList>
    </citation>
    <scope>NUCLEOTIDE SEQUENCE</scope>
</reference>
<dbReference type="Proteomes" id="UP001162501">
    <property type="component" value="Chromosome 34"/>
</dbReference>
<evidence type="ECO:0000313" key="2">
    <source>
        <dbReference type="Proteomes" id="UP001162501"/>
    </source>
</evidence>
<proteinExistence type="predicted"/>
<gene>
    <name evidence="1" type="ORF">MRATA1EN22A_LOCUS22209</name>
</gene>
<dbReference type="EMBL" id="OZ243562">
    <property type="protein sequence ID" value="CAN0499941.1"/>
    <property type="molecule type" value="Genomic_DNA"/>
</dbReference>
<protein>
    <submittedName>
        <fullName evidence="1">Uncharacterized protein</fullName>
    </submittedName>
</protein>
<accession>A0ACB1MJF6</accession>
<evidence type="ECO:0000313" key="1">
    <source>
        <dbReference type="EMBL" id="CAN0499941.1"/>
    </source>
</evidence>
<organism evidence="1 2">
    <name type="scientific">Rangifer tarandus platyrhynchus</name>
    <name type="common">Svalbard reindeer</name>
    <dbReference type="NCBI Taxonomy" id="3082113"/>
    <lineage>
        <taxon>Eukaryota</taxon>
        <taxon>Metazoa</taxon>
        <taxon>Chordata</taxon>
        <taxon>Craniata</taxon>
        <taxon>Vertebrata</taxon>
        <taxon>Euteleostomi</taxon>
        <taxon>Mammalia</taxon>
        <taxon>Eutheria</taxon>
        <taxon>Laurasiatheria</taxon>
        <taxon>Artiodactyla</taxon>
        <taxon>Ruminantia</taxon>
        <taxon>Pecora</taxon>
        <taxon>Cervidae</taxon>
        <taxon>Odocoileinae</taxon>
        <taxon>Rangifer</taxon>
    </lineage>
</organism>
<name>A0ACB1MJF6_RANTA</name>
<sequence length="155" mass="16417">MVSPGATVPVSLSCRCPDATGVTAGGPQAQTSSSIARKGAASHRLHSPPWETATDAGVQGPGLRLRLEHAEGPSQPHSFQQDPPTCPLSEHASASTQACFSHPLTVTGHLVTIMVEKNEKSTMFEQNLTKLLCVLYPVPQGQTPAGKTRLGRWKE</sequence>